<organism evidence="1 2">
    <name type="scientific">Candidatus Ichthyocystis hellenicum</name>
    <dbReference type="NCBI Taxonomy" id="1561003"/>
    <lineage>
        <taxon>Bacteria</taxon>
        <taxon>Pseudomonadati</taxon>
        <taxon>Pseudomonadota</taxon>
        <taxon>Betaproteobacteria</taxon>
        <taxon>Burkholderiales</taxon>
        <taxon>Candidatus Ichthyocystis</taxon>
    </lineage>
</organism>
<accession>A0A0S4M398</accession>
<name>A0A0S4M398_9BURK</name>
<dbReference type="Proteomes" id="UP000198651">
    <property type="component" value="Chromosome I"/>
</dbReference>
<dbReference type="RefSeq" id="WP_092343723.1">
    <property type="nucleotide sequence ID" value="NZ_LN906597.1"/>
</dbReference>
<dbReference type="EMBL" id="LN906597">
    <property type="protein sequence ID" value="CUT17696.1"/>
    <property type="molecule type" value="Genomic_DNA"/>
</dbReference>
<dbReference type="AlphaFoldDB" id="A0A0S4M398"/>
<dbReference type="STRING" id="1561003.Ark11_0873"/>
<evidence type="ECO:0000313" key="1">
    <source>
        <dbReference type="EMBL" id="CUT17696.1"/>
    </source>
</evidence>
<sequence>MDSINGYGKVFYVAQDGSCKNLETSDSSPLRQVVITGCPVVPTVSNLYFYSDHRCDVNVVTSPKFSDGSFLQEYALKCGYRFAGDFLVAMNRHRINFVNKVDLILACFHGNFNFLKDKGNSKNTLKPGGRDRSFFYKRLHDLRSKCVGVLKNDVIPEIIKIILDSDGIYEDSDIKMTYTEMERLFFYFVSVLEKLIEVKIRSHWNSFCSKNELSSSLISGIDCSKIVYGGDVVSGITHPVSFSLKFGRYISLLAIAKIDGMMCSFVGKCSNELERFVRSKCFYICNYSDSAVSDLIKLKSEIRFLIRKEFDKKIVEEEARDNFSSFLKKLTVWGKPEVFLGDSVLVFDRIVCCMYESLVDSSSNDLSNMVRRFQKKVWKARSRVSKGGRSFTTKDRWGIKLNPSDDYKIISIMGKFTIKYKDVIESKFCAMIRERYTFPDGSVISMVDWGKISKNLFPVAQEAVRPIVEMERAELCKFLFNVRVLEDDGVFDGYSAGTRRATSEEVDIILKIFINRVHRKNRELFSRIWGGIINSSKTNVPEDVSVELGTIEEDVSHNTTSTLDRGSNNDGDSLVTPLDKDIGFITLLPSELKEDKISNIWGLNLHPDDDRIITFIRKKFSKDISDHFRKLFSSMLESGAVLPSGKLVSDCSWGYVSSELCPIAIESVEPIFKSQYAELDRAVSKSRVVDVNRNNGCSCVIREITDDEKNNIMLRASSFIKRSLMYSVRSSWVSVTKNSKLYACRKSLGVKFRHSDDVAILNIRKRYSQKIKSKICDKFTDILKKEYKFDDGTVIGRFAWIRLSKKLLPIAIEEVKYIVEDEIKELEAAISRSRVFVDSGLCRELTDKEKSVVLGNIVDLVNRSLRTLSNRVWCAIVSSPVNPVNNDNNDQVSAGSESFVPANCLVGSSSSEFNFSYEDDNVIINIRKKFLSDVHKCVKGKFFEMLEAGYKFCDGTVIDRLPWGNISRRLLPVAKKEIESILEDERTQINDVLLRVQAVFLSSNGSSQITRVLTPEERSNHLDSIMKYAYRQSAVVIRKTWVDVIKLLDGKCLNLTTNSDAESGNDLKIVSSVMESASPLGFNDLSGKCREEFDNIRLEFIGNLGPIVSGVVDSSLLDGDVNLSLLDNINSDVAEGSCSLFIEMGFLERLKLLLSKAQLVEPSGSGRFITDEEKKYFFEKFMDSIASDRDYLIKNRVVKLIKNLNLTTKEGCLYGGSAC</sequence>
<reference evidence="2" key="1">
    <citation type="submission" date="2015-11" db="EMBL/GenBank/DDBJ databases">
        <authorList>
            <person name="Seth-Smith H.M.B."/>
        </authorList>
    </citation>
    <scope>NUCLEOTIDE SEQUENCE [LARGE SCALE GENOMIC DNA]</scope>
    <source>
        <strain evidence="2">2013Ark11</strain>
    </source>
</reference>
<gene>
    <name evidence="1" type="ORF">Ark11_0873</name>
</gene>
<keyword evidence="2" id="KW-1185">Reference proteome</keyword>
<protein>
    <submittedName>
        <fullName evidence="1">Uncharacterized protein</fullName>
    </submittedName>
</protein>
<proteinExistence type="predicted"/>
<evidence type="ECO:0000313" key="2">
    <source>
        <dbReference type="Proteomes" id="UP000198651"/>
    </source>
</evidence>
<dbReference type="OrthoDB" id="9953024at2"/>